<feature type="domain" description="Major facilitator superfamily (MFS) profile" evidence="7">
    <location>
        <begin position="15"/>
        <end position="389"/>
    </location>
</feature>
<gene>
    <name evidence="8" type="ORF">FEA48_00425</name>
</gene>
<evidence type="ECO:0000313" key="9">
    <source>
        <dbReference type="Proteomes" id="UP000307510"/>
    </source>
</evidence>
<evidence type="ECO:0000256" key="6">
    <source>
        <dbReference type="SAM" id="Phobius"/>
    </source>
</evidence>
<comment type="subcellular location">
    <subcellularLocation>
        <location evidence="1">Cell membrane</location>
        <topology evidence="1">Multi-pass membrane protein</topology>
    </subcellularLocation>
</comment>
<evidence type="ECO:0000256" key="4">
    <source>
        <dbReference type="ARBA" id="ARBA00022989"/>
    </source>
</evidence>
<dbReference type="SUPFAM" id="SSF103473">
    <property type="entry name" value="MFS general substrate transporter"/>
    <property type="match status" value="1"/>
</dbReference>
<evidence type="ECO:0000313" key="8">
    <source>
        <dbReference type="EMBL" id="TLP77695.1"/>
    </source>
</evidence>
<dbReference type="InterPro" id="IPR036259">
    <property type="entry name" value="MFS_trans_sf"/>
</dbReference>
<feature type="transmembrane region" description="Helical" evidence="6">
    <location>
        <begin position="167"/>
        <end position="189"/>
    </location>
</feature>
<dbReference type="PANTHER" id="PTHR43124">
    <property type="entry name" value="PURINE EFFLUX PUMP PBUE"/>
    <property type="match status" value="1"/>
</dbReference>
<dbReference type="RefSeq" id="WP_138212070.1">
    <property type="nucleotide sequence ID" value="NZ_VASG01000001.1"/>
</dbReference>
<dbReference type="PANTHER" id="PTHR43124:SF3">
    <property type="entry name" value="CHLORAMPHENICOL EFFLUX PUMP RV0191"/>
    <property type="match status" value="1"/>
</dbReference>
<dbReference type="InterPro" id="IPR050189">
    <property type="entry name" value="MFS_Efflux_Transporters"/>
</dbReference>
<dbReference type="Gene3D" id="1.20.1250.20">
    <property type="entry name" value="MFS general substrate transporter like domains"/>
    <property type="match status" value="2"/>
</dbReference>
<dbReference type="Proteomes" id="UP000307510">
    <property type="component" value="Unassembled WGS sequence"/>
</dbReference>
<evidence type="ECO:0000256" key="5">
    <source>
        <dbReference type="ARBA" id="ARBA00023136"/>
    </source>
</evidence>
<feature type="transmembrane region" description="Helical" evidence="6">
    <location>
        <begin position="340"/>
        <end position="361"/>
    </location>
</feature>
<feature type="transmembrane region" description="Helical" evidence="6">
    <location>
        <begin position="106"/>
        <end position="131"/>
    </location>
</feature>
<reference evidence="8 9" key="1">
    <citation type="submission" date="2019-05" db="EMBL/GenBank/DDBJ databases">
        <authorList>
            <person name="Moore K."/>
            <person name="O'Neill P."/>
            <person name="Farbos A."/>
            <person name="Studholme D.J."/>
        </authorList>
    </citation>
    <scope>NUCLEOTIDE SEQUENCE [LARGE SCALE GENOMIC DNA]</scope>
    <source>
        <strain evidence="8 9">DSM 9128</strain>
    </source>
</reference>
<dbReference type="InterPro" id="IPR011701">
    <property type="entry name" value="MFS"/>
</dbReference>
<keyword evidence="5 6" id="KW-0472">Membrane</keyword>
<feature type="transmembrane region" description="Helical" evidence="6">
    <location>
        <begin position="299"/>
        <end position="319"/>
    </location>
</feature>
<feature type="transmembrane region" description="Helical" evidence="6">
    <location>
        <begin position="210"/>
        <end position="234"/>
    </location>
</feature>
<name>A0A5R9AI08_PSENT</name>
<dbReference type="AlphaFoldDB" id="A0A5R9AI08"/>
<dbReference type="CDD" id="cd17324">
    <property type="entry name" value="MFS_NepI_like"/>
    <property type="match status" value="1"/>
</dbReference>
<dbReference type="GO" id="GO:0022857">
    <property type="term" value="F:transmembrane transporter activity"/>
    <property type="evidence" value="ECO:0007669"/>
    <property type="project" value="InterPro"/>
</dbReference>
<feature type="transmembrane region" description="Helical" evidence="6">
    <location>
        <begin position="367"/>
        <end position="386"/>
    </location>
</feature>
<organism evidence="8 9">
    <name type="scientific">Pseudomonas nitroreducens</name>
    <dbReference type="NCBI Taxonomy" id="46680"/>
    <lineage>
        <taxon>Bacteria</taxon>
        <taxon>Pseudomonadati</taxon>
        <taxon>Pseudomonadota</taxon>
        <taxon>Gammaproteobacteria</taxon>
        <taxon>Pseudomonadales</taxon>
        <taxon>Pseudomonadaceae</taxon>
        <taxon>Pseudomonas</taxon>
    </lineage>
</organism>
<feature type="transmembrane region" description="Helical" evidence="6">
    <location>
        <begin position="273"/>
        <end position="293"/>
    </location>
</feature>
<feature type="transmembrane region" description="Helical" evidence="6">
    <location>
        <begin position="53"/>
        <end position="74"/>
    </location>
</feature>
<dbReference type="PROSITE" id="PS50850">
    <property type="entry name" value="MFS"/>
    <property type="match status" value="1"/>
</dbReference>
<feature type="transmembrane region" description="Helical" evidence="6">
    <location>
        <begin position="81"/>
        <end position="100"/>
    </location>
</feature>
<evidence type="ECO:0000256" key="2">
    <source>
        <dbReference type="ARBA" id="ARBA00022475"/>
    </source>
</evidence>
<protein>
    <submittedName>
        <fullName evidence="8">MFS transporter</fullName>
    </submittedName>
</protein>
<evidence type="ECO:0000259" key="7">
    <source>
        <dbReference type="PROSITE" id="PS50850"/>
    </source>
</evidence>
<feature type="transmembrane region" description="Helical" evidence="6">
    <location>
        <begin position="143"/>
        <end position="161"/>
    </location>
</feature>
<accession>A0A5R9AI08</accession>
<dbReference type="Pfam" id="PF07690">
    <property type="entry name" value="MFS_1"/>
    <property type="match status" value="1"/>
</dbReference>
<proteinExistence type="predicted"/>
<comment type="caution">
    <text evidence="8">The sequence shown here is derived from an EMBL/GenBank/DDBJ whole genome shotgun (WGS) entry which is preliminary data.</text>
</comment>
<dbReference type="EMBL" id="VASG01000001">
    <property type="protein sequence ID" value="TLP77695.1"/>
    <property type="molecule type" value="Genomic_DNA"/>
</dbReference>
<sequence length="401" mass="41537">MTTSTTGLQRSTALVLFALAVGGFAIGTTEFATMSLLPYFAPALGIDAPTAGHVISAYALGVVVGAPLLAVLGARLPRRTLLVLLMALFAVGNGLSALAPTYHWMLLFRFISGLPHGAYFGIAALVAASIVPPHRRTVAVGRMFLGLTVATIIGVPLANWLSQAVGWRWSFALVAALGVLTMICVRLLAPYSPAEPDSSPLRELGALKRGQVWLTLGIGAIGFGGLFAVYTYLADILGAVTHVSPSIVPLILAVFGIGMTLGNLFIPVLADRAVMPTAGGLLVWSAVVLAIFPFTAGNIWAISICVFFVGFGGALGTVLQTRLMDVAEDAQGLAAALNHSAFNFANALGPYLGGLALAAGYGWTSPGWVGSLLAIGGFVLWSISMATSRSVRRDTALSNEG</sequence>
<evidence type="ECO:0000256" key="1">
    <source>
        <dbReference type="ARBA" id="ARBA00004651"/>
    </source>
</evidence>
<keyword evidence="4 6" id="KW-1133">Transmembrane helix</keyword>
<evidence type="ECO:0000256" key="3">
    <source>
        <dbReference type="ARBA" id="ARBA00022692"/>
    </source>
</evidence>
<keyword evidence="3 6" id="KW-0812">Transmembrane</keyword>
<reference evidence="9" key="2">
    <citation type="submission" date="2019-06" db="EMBL/GenBank/DDBJ databases">
        <title>AzeR, a transcriptional regulator that responds to azelaic acid in Pseudomonas nitroreducens.</title>
        <authorList>
            <person name="Bez C."/>
            <person name="Javvadi S.G."/>
            <person name="Bertani I."/>
            <person name="Devescovi G."/>
            <person name="Studholme D.J."/>
            <person name="Geller A."/>
            <person name="Levy A."/>
            <person name="Venturi V."/>
        </authorList>
    </citation>
    <scope>NUCLEOTIDE SEQUENCE [LARGE SCALE GENOMIC DNA]</scope>
    <source>
        <strain evidence="9">DSM 9128</strain>
    </source>
</reference>
<keyword evidence="2" id="KW-1003">Cell membrane</keyword>
<dbReference type="GO" id="GO:0005886">
    <property type="term" value="C:plasma membrane"/>
    <property type="evidence" value="ECO:0007669"/>
    <property type="project" value="UniProtKB-SubCell"/>
</dbReference>
<dbReference type="InterPro" id="IPR020846">
    <property type="entry name" value="MFS_dom"/>
</dbReference>
<feature type="transmembrane region" description="Helical" evidence="6">
    <location>
        <begin position="12"/>
        <end position="41"/>
    </location>
</feature>
<feature type="transmembrane region" description="Helical" evidence="6">
    <location>
        <begin position="246"/>
        <end position="266"/>
    </location>
</feature>